<comment type="caution">
    <text evidence="3">The sequence shown here is derived from an EMBL/GenBank/DDBJ whole genome shotgun (WGS) entry which is preliminary data.</text>
</comment>
<dbReference type="EMBL" id="JAODBU010000009">
    <property type="protein sequence ID" value="MCT7399513.1"/>
    <property type="molecule type" value="Genomic_DNA"/>
</dbReference>
<dbReference type="Proteomes" id="UP001431199">
    <property type="component" value="Unassembled WGS sequence"/>
</dbReference>
<sequence>AETTTKKPEQTTNKQEQTTKTPETTTKIAETTTKKPEQTTNKQEQTTKTPETTTKIAETTTKKPEQTTNKQEQTIKVTEATNNDGANQSTIQPTADKNILTVGKAKITKKKSLKKKIKITLKRVTNAKGYIVQYSTSKKFTKKTTKTINVAKTTVVLKKLKSNKKYYIRVRGYAVSNDEKVYGKWSGKTSVKTK</sequence>
<gene>
    <name evidence="3" type="ORF">N5B56_10525</name>
</gene>
<dbReference type="InterPro" id="IPR013783">
    <property type="entry name" value="Ig-like_fold"/>
</dbReference>
<evidence type="ECO:0000313" key="3">
    <source>
        <dbReference type="EMBL" id="MCT7399513.1"/>
    </source>
</evidence>
<organism evidence="3 4">
    <name type="scientific">Eubacterium album</name>
    <dbReference type="NCBI Taxonomy" id="2978477"/>
    <lineage>
        <taxon>Bacteria</taxon>
        <taxon>Bacillati</taxon>
        <taxon>Bacillota</taxon>
        <taxon>Clostridia</taxon>
        <taxon>Eubacteriales</taxon>
        <taxon>Eubacteriaceae</taxon>
        <taxon>Eubacterium</taxon>
    </lineage>
</organism>
<dbReference type="SUPFAM" id="SSF49265">
    <property type="entry name" value="Fibronectin type III"/>
    <property type="match status" value="1"/>
</dbReference>
<dbReference type="CDD" id="cd00063">
    <property type="entry name" value="FN3"/>
    <property type="match status" value="1"/>
</dbReference>
<feature type="compositionally biased region" description="Low complexity" evidence="1">
    <location>
        <begin position="10"/>
        <end position="31"/>
    </location>
</feature>
<evidence type="ECO:0000313" key="4">
    <source>
        <dbReference type="Proteomes" id="UP001431199"/>
    </source>
</evidence>
<dbReference type="InterPro" id="IPR036116">
    <property type="entry name" value="FN3_sf"/>
</dbReference>
<keyword evidence="4" id="KW-1185">Reference proteome</keyword>
<protein>
    <submittedName>
        <fullName evidence="3">Fibronectin type III domain-containing protein</fullName>
    </submittedName>
</protein>
<evidence type="ECO:0000259" key="2">
    <source>
        <dbReference type="PROSITE" id="PS50853"/>
    </source>
</evidence>
<feature type="compositionally biased region" description="Low complexity" evidence="1">
    <location>
        <begin position="38"/>
        <end position="59"/>
    </location>
</feature>
<feature type="region of interest" description="Disordered" evidence="1">
    <location>
        <begin position="1"/>
        <end position="72"/>
    </location>
</feature>
<feature type="non-terminal residue" evidence="3">
    <location>
        <position position="1"/>
    </location>
</feature>
<dbReference type="Gene3D" id="2.60.40.10">
    <property type="entry name" value="Immunoglobulins"/>
    <property type="match status" value="1"/>
</dbReference>
<evidence type="ECO:0000256" key="1">
    <source>
        <dbReference type="SAM" id="MobiDB-lite"/>
    </source>
</evidence>
<reference evidence="3" key="1">
    <citation type="submission" date="2022-09" db="EMBL/GenBank/DDBJ databases">
        <title>Eubacterium sp. LFL-14 isolated from human feces.</title>
        <authorList>
            <person name="Liu F."/>
        </authorList>
    </citation>
    <scope>NUCLEOTIDE SEQUENCE</scope>
    <source>
        <strain evidence="3">LFL-14</strain>
    </source>
</reference>
<feature type="domain" description="Fibronectin type-III" evidence="2">
    <location>
        <begin position="101"/>
        <end position="194"/>
    </location>
</feature>
<accession>A0ABT2M2Z9</accession>
<dbReference type="PROSITE" id="PS50853">
    <property type="entry name" value="FN3"/>
    <property type="match status" value="1"/>
</dbReference>
<dbReference type="InterPro" id="IPR003961">
    <property type="entry name" value="FN3_dom"/>
</dbReference>
<proteinExistence type="predicted"/>
<name>A0ABT2M2Z9_9FIRM</name>
<dbReference type="RefSeq" id="WP_260978901.1">
    <property type="nucleotide sequence ID" value="NZ_JAODBU010000009.1"/>
</dbReference>